<evidence type="ECO:0000256" key="3">
    <source>
        <dbReference type="SAM" id="SignalP"/>
    </source>
</evidence>
<sequence length="81" mass="8916">MKLLVVLTLAALPLYCSAGSGCQLLEDIIANIIDPRVSTSQFKDSFQEFISNNETADAVDEFKQCFLKQSDNTLNSAEELV</sequence>
<reference evidence="5" key="1">
    <citation type="submission" date="2025-08" db="UniProtKB">
        <authorList>
            <consortium name="RefSeq"/>
        </authorList>
    </citation>
    <scope>IDENTIFICATION</scope>
</reference>
<dbReference type="PROSITE" id="PS51257">
    <property type="entry name" value="PROKAR_LIPOPROTEIN"/>
    <property type="match status" value="1"/>
</dbReference>
<feature type="non-terminal residue" evidence="5">
    <location>
        <position position="81"/>
    </location>
</feature>
<comment type="subcellular location">
    <subcellularLocation>
        <location evidence="1">Secreted</location>
    </subcellularLocation>
</comment>
<dbReference type="GeneID" id="103607803"/>
<dbReference type="Pfam" id="PF01099">
    <property type="entry name" value="Uteroglobin"/>
    <property type="match status" value="1"/>
</dbReference>
<feature type="signal peptide" evidence="3">
    <location>
        <begin position="1"/>
        <end position="18"/>
    </location>
</feature>
<evidence type="ECO:0000256" key="2">
    <source>
        <dbReference type="ARBA" id="ARBA00022525"/>
    </source>
</evidence>
<protein>
    <submittedName>
        <fullName evidence="5">Mammaglobin-A-like</fullName>
    </submittedName>
</protein>
<dbReference type="Proteomes" id="UP000694923">
    <property type="component" value="Unplaced"/>
</dbReference>
<dbReference type="SUPFAM" id="SSF48201">
    <property type="entry name" value="Uteroglobin-like"/>
    <property type="match status" value="1"/>
</dbReference>
<name>A0ABM0SCA1_GALVR</name>
<feature type="chain" id="PRO_5046103100" evidence="3">
    <location>
        <begin position="19"/>
        <end position="81"/>
    </location>
</feature>
<evidence type="ECO:0000313" key="5">
    <source>
        <dbReference type="RefSeq" id="XP_008590492.1"/>
    </source>
</evidence>
<evidence type="ECO:0000313" key="4">
    <source>
        <dbReference type="Proteomes" id="UP000694923"/>
    </source>
</evidence>
<dbReference type="InterPro" id="IPR016126">
    <property type="entry name" value="Secretoglobin"/>
</dbReference>
<keyword evidence="4" id="KW-1185">Reference proteome</keyword>
<accession>A0ABM0SCA1</accession>
<dbReference type="RefSeq" id="XP_008590492.1">
    <property type="nucleotide sequence ID" value="XM_008592270.1"/>
</dbReference>
<dbReference type="PANTHER" id="PTHR14037">
    <property type="entry name" value="MAMMAGLOBIN-RELATED"/>
    <property type="match status" value="1"/>
</dbReference>
<organism evidence="4 5">
    <name type="scientific">Galeopterus variegatus</name>
    <name type="common">Malayan flying lemur</name>
    <name type="synonym">Cynocephalus variegatus</name>
    <dbReference type="NCBI Taxonomy" id="482537"/>
    <lineage>
        <taxon>Eukaryota</taxon>
        <taxon>Metazoa</taxon>
        <taxon>Chordata</taxon>
        <taxon>Craniata</taxon>
        <taxon>Vertebrata</taxon>
        <taxon>Euteleostomi</taxon>
        <taxon>Mammalia</taxon>
        <taxon>Eutheria</taxon>
        <taxon>Euarchontoglires</taxon>
        <taxon>Dermoptera</taxon>
        <taxon>Cynocephalidae</taxon>
        <taxon>Galeopterus</taxon>
    </lineage>
</organism>
<proteinExistence type="predicted"/>
<keyword evidence="3" id="KW-0732">Signal</keyword>
<dbReference type="PANTHER" id="PTHR14037:SF4">
    <property type="entry name" value="MAMMAGLOBIN-B"/>
    <property type="match status" value="1"/>
</dbReference>
<gene>
    <name evidence="5" type="primary">LOC103607803</name>
</gene>
<dbReference type="InterPro" id="IPR035960">
    <property type="entry name" value="Secretoglobin_sf"/>
</dbReference>
<evidence type="ECO:0000256" key="1">
    <source>
        <dbReference type="ARBA" id="ARBA00004613"/>
    </source>
</evidence>
<dbReference type="PROSITE" id="PS51311">
    <property type="entry name" value="SCGB"/>
    <property type="match status" value="1"/>
</dbReference>
<keyword evidence="2" id="KW-0964">Secreted</keyword>